<evidence type="ECO:0000313" key="8">
    <source>
        <dbReference type="EMBL" id="TYR72746.1"/>
    </source>
</evidence>
<dbReference type="AlphaFoldDB" id="A0A5D4K6V4"/>
<evidence type="ECO:0000256" key="3">
    <source>
        <dbReference type="ARBA" id="ARBA00022801"/>
    </source>
</evidence>
<dbReference type="RefSeq" id="WP_148948742.1">
    <property type="nucleotide sequence ID" value="NZ_VTEH01000027.1"/>
</dbReference>
<evidence type="ECO:0000313" key="9">
    <source>
        <dbReference type="Proteomes" id="UP000323317"/>
    </source>
</evidence>
<keyword evidence="5" id="KW-0067">ATP-binding</keyword>
<dbReference type="Gene3D" id="3.40.50.300">
    <property type="entry name" value="P-loop containing nucleotide triphosphate hydrolases"/>
    <property type="match status" value="2"/>
</dbReference>
<reference evidence="8 9" key="1">
    <citation type="submission" date="2019-08" db="EMBL/GenBank/DDBJ databases">
        <title>Bacillus genomes from the desert of Cuatro Cienegas, Coahuila.</title>
        <authorList>
            <person name="Olmedo-Alvarez G."/>
        </authorList>
    </citation>
    <scope>NUCLEOTIDE SEQUENCE [LARGE SCALE GENOMIC DNA]</scope>
    <source>
        <strain evidence="8 9">CH40_1T</strain>
    </source>
</reference>
<evidence type="ECO:0000256" key="5">
    <source>
        <dbReference type="ARBA" id="ARBA00022840"/>
    </source>
</evidence>
<dbReference type="InterPro" id="IPR050534">
    <property type="entry name" value="Coronavir_polyprotein_1ab"/>
</dbReference>
<protein>
    <submittedName>
        <fullName evidence="8">AAA family ATPase</fullName>
    </submittedName>
</protein>
<dbReference type="EMBL" id="VTEH01000027">
    <property type="protein sequence ID" value="TYR72746.1"/>
    <property type="molecule type" value="Genomic_DNA"/>
</dbReference>
<feature type="domain" description="DNA2/NAM7 helicase helicase" evidence="6">
    <location>
        <begin position="152"/>
        <end position="370"/>
    </location>
</feature>
<accession>A0A5D4K6V4</accession>
<dbReference type="InterPro" id="IPR027417">
    <property type="entry name" value="P-loop_NTPase"/>
</dbReference>
<gene>
    <name evidence="8" type="ORF">FZC79_21655</name>
</gene>
<dbReference type="CDD" id="cd18808">
    <property type="entry name" value="SF1_C_Upf1"/>
    <property type="match status" value="1"/>
</dbReference>
<proteinExistence type="inferred from homology"/>
<evidence type="ECO:0000259" key="7">
    <source>
        <dbReference type="Pfam" id="PF13087"/>
    </source>
</evidence>
<keyword evidence="2" id="KW-0547">Nucleotide-binding</keyword>
<comment type="similarity">
    <text evidence="1">Belongs to the DNA2/NAM7 helicase family.</text>
</comment>
<dbReference type="InterPro" id="IPR041679">
    <property type="entry name" value="DNA2/NAM7-like_C"/>
</dbReference>
<keyword evidence="4" id="KW-0347">Helicase</keyword>
<evidence type="ECO:0000259" key="6">
    <source>
        <dbReference type="Pfam" id="PF13086"/>
    </source>
</evidence>
<dbReference type="GO" id="GO:0016787">
    <property type="term" value="F:hydrolase activity"/>
    <property type="evidence" value="ECO:0007669"/>
    <property type="project" value="UniProtKB-KW"/>
</dbReference>
<keyword evidence="3" id="KW-0378">Hydrolase</keyword>
<dbReference type="SUPFAM" id="SSF52540">
    <property type="entry name" value="P-loop containing nucleoside triphosphate hydrolases"/>
    <property type="match status" value="1"/>
</dbReference>
<name>A0A5D4K6V4_9BACI</name>
<comment type="caution">
    <text evidence="8">The sequence shown here is derived from an EMBL/GenBank/DDBJ whole genome shotgun (WGS) entry which is preliminary data.</text>
</comment>
<dbReference type="InterPro" id="IPR047187">
    <property type="entry name" value="SF1_C_Upf1"/>
</dbReference>
<dbReference type="GO" id="GO:0005524">
    <property type="term" value="F:ATP binding"/>
    <property type="evidence" value="ECO:0007669"/>
    <property type="project" value="UniProtKB-KW"/>
</dbReference>
<evidence type="ECO:0000256" key="1">
    <source>
        <dbReference type="ARBA" id="ARBA00007913"/>
    </source>
</evidence>
<dbReference type="Pfam" id="PF13086">
    <property type="entry name" value="AAA_11"/>
    <property type="match status" value="1"/>
</dbReference>
<organism evidence="8 9">
    <name type="scientific">Rossellomorea vietnamensis</name>
    <dbReference type="NCBI Taxonomy" id="218284"/>
    <lineage>
        <taxon>Bacteria</taxon>
        <taxon>Bacillati</taxon>
        <taxon>Bacillota</taxon>
        <taxon>Bacilli</taxon>
        <taxon>Bacillales</taxon>
        <taxon>Bacillaceae</taxon>
        <taxon>Rossellomorea</taxon>
    </lineage>
</organism>
<sequence length="747" mass="84565">MKSTAIMIQQWKNALIAEIQTLKEYEGRGILVLKGQHLATSEGGAVYWLVMAYPASLFAGGSIVFEYNGKKAEGNILSSEGTDVIAELDLDLGAEIGKGIMRNEPWDLLNKLIERLEEIEEDPSKMKTVENVMNPPQQTFHPREKVQSTVHEAVLRSKYNPVTYIWGPPGTGKTYNLARAAAYQYVNDRKILLLSHSNAAIDVITLEMCRFLQEKHKWTGGEVIRYGHPEKEELHSHPELNVAKLAELEDSITGERKRKFEKKRSILKKKLSNRFNITDSAKLTRIEVGLAKVREKLRKKEGAFLEEAKVVATTLSKAATDPLIYNSQFDLIIVDEASMAYAPQIAFAATLGTRVIICGDFKQLPPIAVSRHGLVGKWLKQDIFHLSGITDWVERRQSHPQLMLLPVQRRMHPDISAFTNELFYHSLVSDHPDTLHQRASISNQSPFEKQAAVLMPVIDHLPWCITDSGSRWNLMNSLAAIQLMLAANASGISSIGYATPYRAQARWMNTIISIFFNKRDITITADIFASTVHKFQGSEKDMILFDITDSFPQEKAGALLTKKESGRLINVSVTRAKGKFILLGDDQFIKKHVSGEKPVRKLVHYLEKKGKTSNRDYASVFSPVHTKRLRWYEKNNNEKLLKDIDNAKFEIILSFEKVEDIPGEIWAAVKRGSNYKTIKILCKHKEGIPLTSFQLDSREYKHPFIGLDQKVLWFGSLQPGTANNKGFSYIPRVFSSRFFSAYVEGLY</sequence>
<dbReference type="PANTHER" id="PTHR43788:SF8">
    <property type="entry name" value="DNA-BINDING PROTEIN SMUBP-2"/>
    <property type="match status" value="1"/>
</dbReference>
<evidence type="ECO:0000256" key="4">
    <source>
        <dbReference type="ARBA" id="ARBA00022806"/>
    </source>
</evidence>
<dbReference type="InterPro" id="IPR041677">
    <property type="entry name" value="DNA2/NAM7_AAA_11"/>
</dbReference>
<feature type="domain" description="DNA2/NAM7 helicase-like C-terminal" evidence="7">
    <location>
        <begin position="401"/>
        <end position="586"/>
    </location>
</feature>
<dbReference type="Pfam" id="PF13087">
    <property type="entry name" value="AAA_12"/>
    <property type="match status" value="1"/>
</dbReference>
<dbReference type="Proteomes" id="UP000323317">
    <property type="component" value="Unassembled WGS sequence"/>
</dbReference>
<evidence type="ECO:0000256" key="2">
    <source>
        <dbReference type="ARBA" id="ARBA00022741"/>
    </source>
</evidence>
<dbReference type="PANTHER" id="PTHR43788">
    <property type="entry name" value="DNA2/NAM7 HELICASE FAMILY MEMBER"/>
    <property type="match status" value="1"/>
</dbReference>
<dbReference type="GO" id="GO:0043139">
    <property type="term" value="F:5'-3' DNA helicase activity"/>
    <property type="evidence" value="ECO:0007669"/>
    <property type="project" value="TreeGrafter"/>
</dbReference>